<keyword evidence="1" id="KW-1133">Transmembrane helix</keyword>
<name>A0A9W9BYD8_9PLEO</name>
<evidence type="ECO:0000313" key="2">
    <source>
        <dbReference type="EMBL" id="KAJ4334418.1"/>
    </source>
</evidence>
<keyword evidence="3" id="KW-1185">Reference proteome</keyword>
<reference evidence="2" key="1">
    <citation type="submission" date="2022-10" db="EMBL/GenBank/DDBJ databases">
        <title>Tapping the CABI collections for fungal endophytes: first genome assemblies for Collariella, Neodidymelliopsis, Ascochyta clinopodiicola, Didymella pomorum, Didymosphaeria variabile, Neocosmospora piperis and Neocucurbitaria cava.</title>
        <authorList>
            <person name="Hill R."/>
        </authorList>
    </citation>
    <scope>NUCLEOTIDE SEQUENCE</scope>
    <source>
        <strain evidence="2">IMI 360193</strain>
    </source>
</reference>
<protein>
    <submittedName>
        <fullName evidence="2">Uncharacterized protein</fullName>
    </submittedName>
</protein>
<dbReference type="OrthoDB" id="4941332at2759"/>
<feature type="transmembrane region" description="Helical" evidence="1">
    <location>
        <begin position="93"/>
        <end position="113"/>
    </location>
</feature>
<keyword evidence="1" id="KW-0812">Transmembrane</keyword>
<evidence type="ECO:0000313" key="3">
    <source>
        <dbReference type="Proteomes" id="UP001140562"/>
    </source>
</evidence>
<feature type="transmembrane region" description="Helical" evidence="1">
    <location>
        <begin position="119"/>
        <end position="141"/>
    </location>
</feature>
<dbReference type="EMBL" id="JAPEUV010000077">
    <property type="protein sequence ID" value="KAJ4334418.1"/>
    <property type="molecule type" value="Genomic_DNA"/>
</dbReference>
<evidence type="ECO:0000256" key="1">
    <source>
        <dbReference type="SAM" id="Phobius"/>
    </source>
</evidence>
<feature type="transmembrane region" description="Helical" evidence="1">
    <location>
        <begin position="231"/>
        <end position="251"/>
    </location>
</feature>
<accession>A0A9W9BYD8</accession>
<dbReference type="AlphaFoldDB" id="A0A9W9BYD8"/>
<organism evidence="2 3">
    <name type="scientific">Didymella glomerata</name>
    <dbReference type="NCBI Taxonomy" id="749621"/>
    <lineage>
        <taxon>Eukaryota</taxon>
        <taxon>Fungi</taxon>
        <taxon>Dikarya</taxon>
        <taxon>Ascomycota</taxon>
        <taxon>Pezizomycotina</taxon>
        <taxon>Dothideomycetes</taxon>
        <taxon>Pleosporomycetidae</taxon>
        <taxon>Pleosporales</taxon>
        <taxon>Pleosporineae</taxon>
        <taxon>Didymellaceae</taxon>
        <taxon>Didymella</taxon>
    </lineage>
</organism>
<feature type="transmembrane region" description="Helical" evidence="1">
    <location>
        <begin position="190"/>
        <end position="211"/>
    </location>
</feature>
<comment type="caution">
    <text evidence="2">The sequence shown here is derived from an EMBL/GenBank/DDBJ whole genome shotgun (WGS) entry which is preliminary data.</text>
</comment>
<dbReference type="Proteomes" id="UP001140562">
    <property type="component" value="Unassembled WGS sequence"/>
</dbReference>
<gene>
    <name evidence="2" type="ORF">N0V87_006852</name>
</gene>
<keyword evidence="1" id="KW-0472">Membrane</keyword>
<proteinExistence type="predicted"/>
<sequence>MDSATEIACILGAPARLGARVLFLPRYLFEGPTVLQQWLNNEYARARFGPSYQWRLWLLFDVKQAEMYEKLINEGSDDEILCMRESQLEQFRLVALVGALLAAVALQAFSLPSLAETHFAARACLILTTALGVLATFFTCIQQREFSTARSPAALRAWLSNGVRYRNHQGNYVYQSSMTVRHLLDGPYEFLAISVANFLAGMASYLGSAWVRNISLGNVEGNGRRLEDLAVIVYFSVGLIAAASAFNLWILCKARERTLNGEVLEELQWQPEKQDKAARERLSRRVPKRREMFESEIEAL</sequence>